<evidence type="ECO:0000256" key="1">
    <source>
        <dbReference type="ARBA" id="ARBA00001947"/>
    </source>
</evidence>
<organism evidence="6 7">
    <name type="scientific">Blastopirellula marina</name>
    <dbReference type="NCBI Taxonomy" id="124"/>
    <lineage>
        <taxon>Bacteria</taxon>
        <taxon>Pseudomonadati</taxon>
        <taxon>Planctomycetota</taxon>
        <taxon>Planctomycetia</taxon>
        <taxon>Pirellulales</taxon>
        <taxon>Pirellulaceae</taxon>
        <taxon>Blastopirellula</taxon>
    </lineage>
</organism>
<keyword evidence="2" id="KW-0479">Metal-binding</keyword>
<proteinExistence type="predicted"/>
<gene>
    <name evidence="6" type="ORF">C5Y93_04485</name>
</gene>
<dbReference type="GO" id="GO:0016788">
    <property type="term" value="F:hydrolase activity, acting on ester bonds"/>
    <property type="evidence" value="ECO:0007669"/>
    <property type="project" value="InterPro"/>
</dbReference>
<dbReference type="SUPFAM" id="SSF53187">
    <property type="entry name" value="Zn-dependent exopeptidases"/>
    <property type="match status" value="1"/>
</dbReference>
<feature type="domain" description="Succinylglutamate desuccinylase/Aspartoacylase catalytic" evidence="5">
    <location>
        <begin position="59"/>
        <end position="235"/>
    </location>
</feature>
<evidence type="ECO:0000313" key="6">
    <source>
        <dbReference type="EMBL" id="PQO47305.1"/>
    </source>
</evidence>
<keyword evidence="3" id="KW-0378">Hydrolase</keyword>
<dbReference type="InterPro" id="IPR055438">
    <property type="entry name" value="AstE_AspA_cat"/>
</dbReference>
<evidence type="ECO:0000313" key="7">
    <source>
        <dbReference type="Proteomes" id="UP000237819"/>
    </source>
</evidence>
<dbReference type="GO" id="GO:0046872">
    <property type="term" value="F:metal ion binding"/>
    <property type="evidence" value="ECO:0007669"/>
    <property type="project" value="UniProtKB-KW"/>
</dbReference>
<comment type="cofactor">
    <cofactor evidence="1">
        <name>Zn(2+)</name>
        <dbReference type="ChEBI" id="CHEBI:29105"/>
    </cofactor>
</comment>
<dbReference type="InterPro" id="IPR053138">
    <property type="entry name" value="N-alpha-Ac-DABA_deacetylase"/>
</dbReference>
<dbReference type="CDD" id="cd06251">
    <property type="entry name" value="M14_ASTE_ASPA-like"/>
    <property type="match status" value="1"/>
</dbReference>
<dbReference type="Proteomes" id="UP000237819">
    <property type="component" value="Unassembled WGS sequence"/>
</dbReference>
<sequence>MTAHEDEPSQPRIKRPIDDWNGVIIEPGQVRDVQVAIGESYSGFDVLIPVQVRRAVEDGPVVFITAALHGDEINGTGAIRSLIMDDSLRLKRGALVLAPVLNILGFDHHSRYLPDRRDLNRSFPGSATGSLASRMARRIFEEIVTRCDYGIDLHTAAIRRTNFPNVRVDWKNPEARMLAEAFGSELIVTGKGPVGAFRRTACGEGCATIILEAGEVSKVEPSIVSWELRGIRNVLVKLGMLSGTHVPASRKFIIEKTTWVRADRGGFLQFHAAPGEVVKKGQLLATNTGLLGKHLNQVFAPFDAVVIGTTTLPAVSPGEPICHLGFLIEGAQAVRDHLAEDEMYGTVSDHLATNLMIDRPNDTGG</sequence>
<dbReference type="AlphaFoldDB" id="A0A2S8GS98"/>
<reference evidence="6 7" key="1">
    <citation type="submission" date="2018-02" db="EMBL/GenBank/DDBJ databases">
        <title>Comparative genomes isolates from brazilian mangrove.</title>
        <authorList>
            <person name="Araujo J.E."/>
            <person name="Taketani R.G."/>
            <person name="Silva M.C.P."/>
            <person name="Loureco M.V."/>
            <person name="Andreote F.D."/>
        </authorList>
    </citation>
    <scope>NUCLEOTIDE SEQUENCE [LARGE SCALE GENOMIC DNA]</scope>
    <source>
        <strain evidence="6 7">Nap-Phe MGV</strain>
    </source>
</reference>
<evidence type="ECO:0000259" key="5">
    <source>
        <dbReference type="Pfam" id="PF24827"/>
    </source>
</evidence>
<dbReference type="PANTHER" id="PTHR37326:SF1">
    <property type="entry name" value="BLL3975 PROTEIN"/>
    <property type="match status" value="1"/>
</dbReference>
<dbReference type="PIRSF" id="PIRSF039012">
    <property type="entry name" value="ASP"/>
    <property type="match status" value="1"/>
</dbReference>
<dbReference type="EMBL" id="PUHZ01000005">
    <property type="protein sequence ID" value="PQO47305.1"/>
    <property type="molecule type" value="Genomic_DNA"/>
</dbReference>
<dbReference type="OrthoDB" id="9782876at2"/>
<dbReference type="InterPro" id="IPR043795">
    <property type="entry name" value="N-alpha-Ac-DABA-like"/>
</dbReference>
<dbReference type="Gene3D" id="3.40.630.10">
    <property type="entry name" value="Zn peptidases"/>
    <property type="match status" value="1"/>
</dbReference>
<evidence type="ECO:0000256" key="2">
    <source>
        <dbReference type="ARBA" id="ARBA00022723"/>
    </source>
</evidence>
<accession>A0A2S8GS98</accession>
<dbReference type="RefSeq" id="WP_105334194.1">
    <property type="nucleotide sequence ID" value="NZ_PUHZ01000005.1"/>
</dbReference>
<evidence type="ECO:0000256" key="3">
    <source>
        <dbReference type="ARBA" id="ARBA00022801"/>
    </source>
</evidence>
<evidence type="ECO:0000256" key="4">
    <source>
        <dbReference type="ARBA" id="ARBA00022833"/>
    </source>
</evidence>
<keyword evidence="4" id="KW-0862">Zinc</keyword>
<name>A0A2S8GS98_9BACT</name>
<protein>
    <submittedName>
        <fullName evidence="6">Succinate dehydrogenase</fullName>
    </submittedName>
</protein>
<dbReference type="Pfam" id="PF24827">
    <property type="entry name" value="AstE_AspA_cat"/>
    <property type="match status" value="1"/>
</dbReference>
<dbReference type="GO" id="GO:0016811">
    <property type="term" value="F:hydrolase activity, acting on carbon-nitrogen (but not peptide) bonds, in linear amides"/>
    <property type="evidence" value="ECO:0007669"/>
    <property type="project" value="InterPro"/>
</dbReference>
<comment type="caution">
    <text evidence="6">The sequence shown here is derived from an EMBL/GenBank/DDBJ whole genome shotgun (WGS) entry which is preliminary data.</text>
</comment>
<dbReference type="PANTHER" id="PTHR37326">
    <property type="entry name" value="BLL3975 PROTEIN"/>
    <property type="match status" value="1"/>
</dbReference>